<organism evidence="2 3">
    <name type="scientific">Leptospira ryugenii</name>
    <dbReference type="NCBI Taxonomy" id="1917863"/>
    <lineage>
        <taxon>Bacteria</taxon>
        <taxon>Pseudomonadati</taxon>
        <taxon>Spirochaetota</taxon>
        <taxon>Spirochaetia</taxon>
        <taxon>Leptospirales</taxon>
        <taxon>Leptospiraceae</taxon>
        <taxon>Leptospira</taxon>
    </lineage>
</organism>
<gene>
    <name evidence="2" type="ORF">LPTSP4_34560</name>
</gene>
<dbReference type="NCBIfam" id="NF047493">
    <property type="entry name" value="LB_053_fam"/>
    <property type="match status" value="1"/>
</dbReference>
<keyword evidence="1" id="KW-1133">Transmembrane helix</keyword>
<dbReference type="OrthoDB" id="344892at2"/>
<keyword evidence="1" id="KW-0472">Membrane</keyword>
<keyword evidence="1" id="KW-0812">Transmembrane</keyword>
<dbReference type="AlphaFoldDB" id="A0A2P2E4W3"/>
<evidence type="ECO:0000256" key="1">
    <source>
        <dbReference type="SAM" id="Phobius"/>
    </source>
</evidence>
<name>A0A2P2E4W3_9LEPT</name>
<keyword evidence="3" id="KW-1185">Reference proteome</keyword>
<accession>A0A2P2E4W3</accession>
<dbReference type="RefSeq" id="WP_108978308.1">
    <property type="nucleotide sequence ID" value="NZ_BFBB01000009.1"/>
</dbReference>
<comment type="caution">
    <text evidence="2">The sequence shown here is derived from an EMBL/GenBank/DDBJ whole genome shotgun (WGS) entry which is preliminary data.</text>
</comment>
<feature type="transmembrane region" description="Helical" evidence="1">
    <location>
        <begin position="135"/>
        <end position="157"/>
    </location>
</feature>
<sequence>MKVFLIILTLFLVPGLKAKATETISTKEIFVGDTFEYNLTFPDSLPEQLIYPEGDFILEGEELPLFSVISAKKDSKNLSLELRFYEAGQFSLPVEWMESGNQKKSDLKLMIKSRLDGRESDIDPNEPPLLFSGTYWYRLVLVLLILFLSLYLIYSLYLMWKRRIKIVDATWQPVANLEKHVQLKNELDSYLNSPQLSSRQLTYLFTSYIKWEFSHKLQAKLHHLTDSEFLSYLYDHYGAEESNLRELRNFFREHKYTEFEIDLNQKDAQRLVASWIEKLKL</sequence>
<proteinExistence type="predicted"/>
<evidence type="ECO:0000313" key="3">
    <source>
        <dbReference type="Proteomes" id="UP000245133"/>
    </source>
</evidence>
<dbReference type="EMBL" id="BFBB01000009">
    <property type="protein sequence ID" value="GBF51918.1"/>
    <property type="molecule type" value="Genomic_DNA"/>
</dbReference>
<protein>
    <submittedName>
        <fullName evidence="2">Uncharacterized protein</fullName>
    </submittedName>
</protein>
<dbReference type="Proteomes" id="UP000245133">
    <property type="component" value="Unassembled WGS sequence"/>
</dbReference>
<evidence type="ECO:0000313" key="2">
    <source>
        <dbReference type="EMBL" id="GBF51918.1"/>
    </source>
</evidence>
<reference evidence="2 3" key="1">
    <citation type="submission" date="2018-02" db="EMBL/GenBank/DDBJ databases">
        <title>Novel Leptospira species isolated from soil and water in Japan.</title>
        <authorList>
            <person name="Nakao R."/>
            <person name="Masuzawa T."/>
        </authorList>
    </citation>
    <scope>NUCLEOTIDE SEQUENCE [LARGE SCALE GENOMIC DNA]</scope>
    <source>
        <strain evidence="2 3">YH101</strain>
    </source>
</reference>